<dbReference type="CDD" id="cd16833">
    <property type="entry name" value="YfiH"/>
    <property type="match status" value="1"/>
</dbReference>
<name>A0AAX4HNZ0_9BACT</name>
<gene>
    <name evidence="10" type="ORF">SOO65_19460</name>
</gene>
<comment type="catalytic activity">
    <reaction evidence="1">
        <text>inosine + phosphate = alpha-D-ribose 1-phosphate + hypoxanthine</text>
        <dbReference type="Rhea" id="RHEA:27646"/>
        <dbReference type="ChEBI" id="CHEBI:17368"/>
        <dbReference type="ChEBI" id="CHEBI:17596"/>
        <dbReference type="ChEBI" id="CHEBI:43474"/>
        <dbReference type="ChEBI" id="CHEBI:57720"/>
        <dbReference type="EC" id="2.4.2.1"/>
    </reaction>
    <physiologicalReaction direction="left-to-right" evidence="1">
        <dbReference type="Rhea" id="RHEA:27647"/>
    </physiologicalReaction>
</comment>
<dbReference type="Pfam" id="PF02578">
    <property type="entry name" value="Cu-oxidase_4"/>
    <property type="match status" value="1"/>
</dbReference>
<dbReference type="PANTHER" id="PTHR30616:SF2">
    <property type="entry name" value="PURINE NUCLEOSIDE PHOSPHORYLASE LACC1"/>
    <property type="match status" value="1"/>
</dbReference>
<evidence type="ECO:0000256" key="2">
    <source>
        <dbReference type="ARBA" id="ARBA00007353"/>
    </source>
</evidence>
<evidence type="ECO:0000256" key="7">
    <source>
        <dbReference type="ARBA" id="ARBA00047989"/>
    </source>
</evidence>
<keyword evidence="3" id="KW-0808">Transferase</keyword>
<evidence type="ECO:0000256" key="8">
    <source>
        <dbReference type="ARBA" id="ARBA00048968"/>
    </source>
</evidence>
<comment type="catalytic activity">
    <reaction evidence="8">
        <text>adenosine + phosphate = alpha-D-ribose 1-phosphate + adenine</text>
        <dbReference type="Rhea" id="RHEA:27642"/>
        <dbReference type="ChEBI" id="CHEBI:16335"/>
        <dbReference type="ChEBI" id="CHEBI:16708"/>
        <dbReference type="ChEBI" id="CHEBI:43474"/>
        <dbReference type="ChEBI" id="CHEBI:57720"/>
        <dbReference type="EC" id="2.4.2.1"/>
    </reaction>
    <physiologicalReaction direction="left-to-right" evidence="8">
        <dbReference type="Rhea" id="RHEA:27643"/>
    </physiologicalReaction>
</comment>
<keyword evidence="11" id="KW-1185">Reference proteome</keyword>
<evidence type="ECO:0000256" key="3">
    <source>
        <dbReference type="ARBA" id="ARBA00022679"/>
    </source>
</evidence>
<evidence type="ECO:0000256" key="5">
    <source>
        <dbReference type="ARBA" id="ARBA00022801"/>
    </source>
</evidence>
<organism evidence="10 11">
    <name type="scientific">Peredibacter starrii</name>
    <dbReference type="NCBI Taxonomy" id="28202"/>
    <lineage>
        <taxon>Bacteria</taxon>
        <taxon>Pseudomonadati</taxon>
        <taxon>Bdellovibrionota</taxon>
        <taxon>Bacteriovoracia</taxon>
        <taxon>Bacteriovoracales</taxon>
        <taxon>Bacteriovoracaceae</taxon>
        <taxon>Peredibacter</taxon>
    </lineage>
</organism>
<keyword evidence="5" id="KW-0378">Hydrolase</keyword>
<dbReference type="KEGG" id="psti:SOO65_19460"/>
<evidence type="ECO:0000256" key="1">
    <source>
        <dbReference type="ARBA" id="ARBA00000553"/>
    </source>
</evidence>
<comment type="catalytic activity">
    <reaction evidence="9">
        <text>S-methyl-5'-thioadenosine + phosphate = 5-(methylsulfanyl)-alpha-D-ribose 1-phosphate + adenine</text>
        <dbReference type="Rhea" id="RHEA:11852"/>
        <dbReference type="ChEBI" id="CHEBI:16708"/>
        <dbReference type="ChEBI" id="CHEBI:17509"/>
        <dbReference type="ChEBI" id="CHEBI:43474"/>
        <dbReference type="ChEBI" id="CHEBI:58533"/>
        <dbReference type="EC" id="2.4.2.28"/>
    </reaction>
    <physiologicalReaction direction="left-to-right" evidence="9">
        <dbReference type="Rhea" id="RHEA:11853"/>
    </physiologicalReaction>
</comment>
<dbReference type="Proteomes" id="UP001324634">
    <property type="component" value="Chromosome"/>
</dbReference>
<dbReference type="PANTHER" id="PTHR30616">
    <property type="entry name" value="UNCHARACTERIZED PROTEIN YFIH"/>
    <property type="match status" value="1"/>
</dbReference>
<dbReference type="GO" id="GO:0017061">
    <property type="term" value="F:S-methyl-5-thioadenosine phosphorylase activity"/>
    <property type="evidence" value="ECO:0007669"/>
    <property type="project" value="UniProtKB-EC"/>
</dbReference>
<evidence type="ECO:0000256" key="9">
    <source>
        <dbReference type="ARBA" id="ARBA00049893"/>
    </source>
</evidence>
<comment type="catalytic activity">
    <reaction evidence="7">
        <text>adenosine + H2O + H(+) = inosine + NH4(+)</text>
        <dbReference type="Rhea" id="RHEA:24408"/>
        <dbReference type="ChEBI" id="CHEBI:15377"/>
        <dbReference type="ChEBI" id="CHEBI:15378"/>
        <dbReference type="ChEBI" id="CHEBI:16335"/>
        <dbReference type="ChEBI" id="CHEBI:17596"/>
        <dbReference type="ChEBI" id="CHEBI:28938"/>
        <dbReference type="EC" id="3.5.4.4"/>
    </reaction>
    <physiologicalReaction direction="left-to-right" evidence="7">
        <dbReference type="Rhea" id="RHEA:24409"/>
    </physiologicalReaction>
</comment>
<reference evidence="10 11" key="1">
    <citation type="submission" date="2023-11" db="EMBL/GenBank/DDBJ databases">
        <title>Peredibacter starrii A3.12.</title>
        <authorList>
            <person name="Mitchell R.J."/>
        </authorList>
    </citation>
    <scope>NUCLEOTIDE SEQUENCE [LARGE SCALE GENOMIC DNA]</scope>
    <source>
        <strain evidence="10 11">A3.12</strain>
    </source>
</reference>
<dbReference type="GO" id="GO:0005507">
    <property type="term" value="F:copper ion binding"/>
    <property type="evidence" value="ECO:0007669"/>
    <property type="project" value="TreeGrafter"/>
</dbReference>
<dbReference type="AlphaFoldDB" id="A0AAX4HNZ0"/>
<evidence type="ECO:0000256" key="6">
    <source>
        <dbReference type="ARBA" id="ARBA00022833"/>
    </source>
</evidence>
<comment type="similarity">
    <text evidence="2">Belongs to the purine nucleoside phosphorylase YfiH/LACC1 family.</text>
</comment>
<dbReference type="InterPro" id="IPR038371">
    <property type="entry name" value="Cu_polyphenol_OxRdtase_sf"/>
</dbReference>
<dbReference type="GO" id="GO:0016787">
    <property type="term" value="F:hydrolase activity"/>
    <property type="evidence" value="ECO:0007669"/>
    <property type="project" value="UniProtKB-KW"/>
</dbReference>
<evidence type="ECO:0000313" key="11">
    <source>
        <dbReference type="Proteomes" id="UP001324634"/>
    </source>
</evidence>
<dbReference type="EMBL" id="CP139487">
    <property type="protein sequence ID" value="WPU64876.1"/>
    <property type="molecule type" value="Genomic_DNA"/>
</dbReference>
<proteinExistence type="inferred from homology"/>
<keyword evidence="6" id="KW-0862">Zinc</keyword>
<keyword evidence="4" id="KW-0479">Metal-binding</keyword>
<dbReference type="SUPFAM" id="SSF64438">
    <property type="entry name" value="CNF1/YfiH-like putative cysteine hydrolases"/>
    <property type="match status" value="1"/>
</dbReference>
<dbReference type="RefSeq" id="WP_321394510.1">
    <property type="nucleotide sequence ID" value="NZ_CP139487.1"/>
</dbReference>
<protein>
    <submittedName>
        <fullName evidence="10">Polyphenol oxidase family protein</fullName>
    </submittedName>
</protein>
<evidence type="ECO:0000313" key="10">
    <source>
        <dbReference type="EMBL" id="WPU64876.1"/>
    </source>
</evidence>
<sequence>MDIPYSSNLNRGRFETWTHKPDMFLVHAHQVHGTDIVSMETLPCEADGLVVSWEEFEQPLAIKTADCLPVVIEGEKGVVFLHAGWRGLAHGILERPEIAMIKPQRVLIGPCIHECCFEVSPDFGENFKGSPFFTKRGDKNYFNLPEEAKRRLRETFPQLLVEVAPYCTCCNENFNSYRRNKTTERNWNIYIKG</sequence>
<evidence type="ECO:0000256" key="4">
    <source>
        <dbReference type="ARBA" id="ARBA00022723"/>
    </source>
</evidence>
<accession>A0AAX4HNZ0</accession>
<dbReference type="InterPro" id="IPR011324">
    <property type="entry name" value="Cytotoxic_necrot_fac-like_cat"/>
</dbReference>
<dbReference type="InterPro" id="IPR003730">
    <property type="entry name" value="Cu_polyphenol_OxRdtase"/>
</dbReference>
<dbReference type="Gene3D" id="3.60.140.10">
    <property type="entry name" value="CNF1/YfiH-like putative cysteine hydrolases"/>
    <property type="match status" value="1"/>
</dbReference>